<dbReference type="PANTHER" id="PTHR11465">
    <property type="entry name" value="CATALASE"/>
    <property type="match status" value="1"/>
</dbReference>
<dbReference type="PANTHER" id="PTHR11465:SF9">
    <property type="entry name" value="CATALASE"/>
    <property type="match status" value="1"/>
</dbReference>
<protein>
    <submittedName>
        <fullName evidence="9">Catalase-like domain-containing protein</fullName>
    </submittedName>
</protein>
<dbReference type="Pfam" id="PF00199">
    <property type="entry name" value="Catalase"/>
    <property type="match status" value="1"/>
</dbReference>
<evidence type="ECO:0000256" key="2">
    <source>
        <dbReference type="ARBA" id="ARBA00022559"/>
    </source>
</evidence>
<dbReference type="GO" id="GO:0005777">
    <property type="term" value="C:peroxisome"/>
    <property type="evidence" value="ECO:0007669"/>
    <property type="project" value="TreeGrafter"/>
</dbReference>
<dbReference type="InterPro" id="IPR011614">
    <property type="entry name" value="Catalase_core"/>
</dbReference>
<dbReference type="EMBL" id="JABBWK010000037">
    <property type="protein sequence ID" value="KAG1898753.1"/>
    <property type="molecule type" value="Genomic_DNA"/>
</dbReference>
<accession>A0AAD4HJC7</accession>
<keyword evidence="3" id="KW-0349">Heme</keyword>
<dbReference type="PROSITE" id="PS51402">
    <property type="entry name" value="CATALASE_3"/>
    <property type="match status" value="1"/>
</dbReference>
<keyword evidence="2" id="KW-0575">Peroxidase</keyword>
<evidence type="ECO:0000313" key="10">
    <source>
        <dbReference type="Proteomes" id="UP001195769"/>
    </source>
</evidence>
<proteinExistence type="inferred from homology"/>
<dbReference type="SMART" id="SM01060">
    <property type="entry name" value="Catalase"/>
    <property type="match status" value="1"/>
</dbReference>
<organism evidence="9 10">
    <name type="scientific">Suillus fuscotomentosus</name>
    <dbReference type="NCBI Taxonomy" id="1912939"/>
    <lineage>
        <taxon>Eukaryota</taxon>
        <taxon>Fungi</taxon>
        <taxon>Dikarya</taxon>
        <taxon>Basidiomycota</taxon>
        <taxon>Agaricomycotina</taxon>
        <taxon>Agaricomycetes</taxon>
        <taxon>Agaricomycetidae</taxon>
        <taxon>Boletales</taxon>
        <taxon>Suillineae</taxon>
        <taxon>Suillaceae</taxon>
        <taxon>Suillus</taxon>
    </lineage>
</organism>
<evidence type="ECO:0000256" key="6">
    <source>
        <dbReference type="ARBA" id="ARBA00023004"/>
    </source>
</evidence>
<keyword evidence="10" id="KW-1185">Reference proteome</keyword>
<dbReference type="PROSITE" id="PS00437">
    <property type="entry name" value="CATALASE_1"/>
    <property type="match status" value="1"/>
</dbReference>
<dbReference type="InterPro" id="IPR018028">
    <property type="entry name" value="Catalase"/>
</dbReference>
<feature type="domain" description="Catalase core" evidence="8">
    <location>
        <begin position="70"/>
        <end position="483"/>
    </location>
</feature>
<dbReference type="Gene3D" id="2.40.180.10">
    <property type="entry name" value="Catalase core domain"/>
    <property type="match status" value="1"/>
</dbReference>
<comment type="caution">
    <text evidence="9">The sequence shown here is derived from an EMBL/GenBank/DDBJ whole genome shotgun (WGS) entry which is preliminary data.</text>
</comment>
<dbReference type="GO" id="GO:0020037">
    <property type="term" value="F:heme binding"/>
    <property type="evidence" value="ECO:0007669"/>
    <property type="project" value="InterPro"/>
</dbReference>
<evidence type="ECO:0000259" key="8">
    <source>
        <dbReference type="SMART" id="SM01060"/>
    </source>
</evidence>
<dbReference type="GO" id="GO:0005739">
    <property type="term" value="C:mitochondrion"/>
    <property type="evidence" value="ECO:0007669"/>
    <property type="project" value="TreeGrafter"/>
</dbReference>
<reference evidence="9" key="1">
    <citation type="journal article" date="2020" name="New Phytol.">
        <title>Comparative genomics reveals dynamic genome evolution in host specialist ectomycorrhizal fungi.</title>
        <authorList>
            <person name="Lofgren L.A."/>
            <person name="Nguyen N.H."/>
            <person name="Vilgalys R."/>
            <person name="Ruytinx J."/>
            <person name="Liao H.L."/>
            <person name="Branco S."/>
            <person name="Kuo A."/>
            <person name="LaButti K."/>
            <person name="Lipzen A."/>
            <person name="Andreopoulos W."/>
            <person name="Pangilinan J."/>
            <person name="Riley R."/>
            <person name="Hundley H."/>
            <person name="Na H."/>
            <person name="Barry K."/>
            <person name="Grigoriev I.V."/>
            <person name="Stajich J.E."/>
            <person name="Kennedy P.G."/>
        </authorList>
    </citation>
    <scope>NUCLEOTIDE SEQUENCE</scope>
    <source>
        <strain evidence="9">FC203</strain>
    </source>
</reference>
<evidence type="ECO:0000256" key="1">
    <source>
        <dbReference type="ARBA" id="ARBA00005329"/>
    </source>
</evidence>
<keyword evidence="5" id="KW-0560">Oxidoreductase</keyword>
<keyword evidence="4" id="KW-0479">Metal-binding</keyword>
<dbReference type="Pfam" id="PF06628">
    <property type="entry name" value="Catalase-rel"/>
    <property type="match status" value="1"/>
</dbReference>
<dbReference type="AlphaFoldDB" id="A0AAD4HJC7"/>
<dbReference type="GeneID" id="64664648"/>
<dbReference type="InterPro" id="IPR010582">
    <property type="entry name" value="Catalase_immune_responsive"/>
</dbReference>
<keyword evidence="7" id="KW-0376">Hydrogen peroxide</keyword>
<keyword evidence="6" id="KW-0408">Iron</keyword>
<dbReference type="GO" id="GO:0046872">
    <property type="term" value="F:metal ion binding"/>
    <property type="evidence" value="ECO:0007669"/>
    <property type="project" value="UniProtKB-KW"/>
</dbReference>
<dbReference type="GO" id="GO:0042542">
    <property type="term" value="P:response to hydrogen peroxide"/>
    <property type="evidence" value="ECO:0007669"/>
    <property type="project" value="TreeGrafter"/>
</dbReference>
<dbReference type="InterPro" id="IPR002226">
    <property type="entry name" value="Catalase_haem_BS"/>
</dbReference>
<gene>
    <name evidence="9" type="ORF">F5891DRAFT_1279319</name>
</gene>
<evidence type="ECO:0000256" key="5">
    <source>
        <dbReference type="ARBA" id="ARBA00023002"/>
    </source>
</evidence>
<dbReference type="SUPFAM" id="SSF56634">
    <property type="entry name" value="Heme-dependent catalase-like"/>
    <property type="match status" value="1"/>
</dbReference>
<evidence type="ECO:0000256" key="7">
    <source>
        <dbReference type="ARBA" id="ARBA00023324"/>
    </source>
</evidence>
<evidence type="ECO:0000256" key="4">
    <source>
        <dbReference type="ARBA" id="ARBA00022723"/>
    </source>
</evidence>
<dbReference type="Proteomes" id="UP001195769">
    <property type="component" value="Unassembled WGS sequence"/>
</dbReference>
<evidence type="ECO:0000313" key="9">
    <source>
        <dbReference type="EMBL" id="KAG1898753.1"/>
    </source>
</evidence>
<dbReference type="GO" id="GO:0004096">
    <property type="term" value="F:catalase activity"/>
    <property type="evidence" value="ECO:0007669"/>
    <property type="project" value="UniProtKB-EC"/>
</dbReference>
<name>A0AAD4HJC7_9AGAM</name>
<evidence type="ECO:0000256" key="3">
    <source>
        <dbReference type="ARBA" id="ARBA00022617"/>
    </source>
</evidence>
<dbReference type="PRINTS" id="PR00067">
    <property type="entry name" value="CATALASE"/>
</dbReference>
<sequence length="575" mass="64771">MWRATILLTQLPSIVRMYFFASLLFSGAAIALAHAEEAKRDASQPYFNIYQGPNEQDSIINDPSTQLDYTLSGGEAYPNPYMADRLGTTGPLLISSTNLARNFLGIASIFPNIHLRSNHWLTLSPERTIHAKGGGAHGWFEVTTPVGANYSMASVFSEVGKRTPVTARFSTIAGNLGNADTVRDLRGLAFKLRTEDGILDWPFLNHPIFWLRDPGKFPHLTRSQKRNPQTNTLDYNNFWDYISANNESIYQAMRTMSDLGTPYGFRYMSGWSCNTFRAVKADGSWVYIKTIAVSDQGVRNNTNEEAIVQAGVSPDFGVQDLYDSIAAGNYPSWTIYWQIMTPQQAENYKYNILDLTKGTFYCPQTIFLTLTFLFLEWLVEDVPYQEIGRITLVQNPTNYFAEVEQIGFDPANMPYGLEPSADPTLQARLFAYADAQRYRIGVNGRQLPINCPLNPVANFLRDGAMNFNNQGNRPNFWSQQDLLGLAPRPYNDDNHTIWTGGAVKYLSVPSEIDFDQPRLFWNGLSERDQNNLISNVIWHLGQASDMAIRTKQCQLFQHVNETLGQAIAMGVNVTL</sequence>
<comment type="similarity">
    <text evidence="1">Belongs to the catalase family.</text>
</comment>
<dbReference type="RefSeq" id="XP_041224329.1">
    <property type="nucleotide sequence ID" value="XM_041370350.1"/>
</dbReference>
<dbReference type="InterPro" id="IPR020835">
    <property type="entry name" value="Catalase_sf"/>
</dbReference>
<dbReference type="GO" id="GO:0042744">
    <property type="term" value="P:hydrogen peroxide catabolic process"/>
    <property type="evidence" value="ECO:0007669"/>
    <property type="project" value="UniProtKB-KW"/>
</dbReference>